<organism evidence="1 2">
    <name type="scientific">Aeromonas phage 2L372D</name>
    <dbReference type="NCBI Taxonomy" id="2588097"/>
    <lineage>
        <taxon>Viruses</taxon>
        <taxon>Duplodnaviria</taxon>
        <taxon>Heunggongvirae</taxon>
        <taxon>Uroviricota</taxon>
        <taxon>Caudoviricetes</taxon>
        <taxon>Plateaulakevirus</taxon>
        <taxon>Plateaulakevirus pv2L372D</taxon>
    </lineage>
</organism>
<protein>
    <submittedName>
        <fullName evidence="1">Putative RNA polymerase</fullName>
    </submittedName>
</protein>
<dbReference type="EMBL" id="MK804893">
    <property type="protein sequence ID" value="QDB74010.1"/>
    <property type="molecule type" value="Genomic_DNA"/>
</dbReference>
<gene>
    <name evidence="1" type="ORF">2L372D_096</name>
</gene>
<reference evidence="1 2" key="1">
    <citation type="submission" date="2019-04" db="EMBL/GenBank/DDBJ databases">
        <title>Nine Novel Phages from a Plateau Lake in Southwest China Provide Insights into Aeromonas Phage Diversity.</title>
        <authorList>
            <person name="Xiao W."/>
            <person name="Bai M."/>
            <person name="Wang Y."/>
            <person name="Cui X."/>
        </authorList>
    </citation>
    <scope>NUCLEOTIDE SEQUENCE [LARGE SCALE GENOMIC DNA]</scope>
</reference>
<name>A0A4Y5TX74_9CAUD</name>
<evidence type="ECO:0000313" key="2">
    <source>
        <dbReference type="Proteomes" id="UP000316128"/>
    </source>
</evidence>
<sequence length="165" mass="18914">MIKMKATTKMDMSGLRRFEKRLEQLVKTQVEAGFYDDPHYSGMTTAQLMNIHEFGYGNLPQRNVMLTSSLSFKYELPRLIKNVYRSIVVAGKMPETALKVVGQKYVESIQFTIDAGTFSNPKVSPDWAKQKGFDEAMIHFGDLRDSCKYKVTQNAEYNFNKGGRF</sequence>
<accession>A0A4Y5TX74</accession>
<dbReference type="Proteomes" id="UP000316128">
    <property type="component" value="Segment"/>
</dbReference>
<evidence type="ECO:0000313" key="1">
    <source>
        <dbReference type="EMBL" id="QDB74010.1"/>
    </source>
</evidence>
<keyword evidence="2" id="KW-1185">Reference proteome</keyword>
<proteinExistence type="predicted"/>